<evidence type="ECO:0000256" key="4">
    <source>
        <dbReference type="PROSITE-ProRule" id="PRU00110"/>
    </source>
</evidence>
<evidence type="ECO:0000256" key="1">
    <source>
        <dbReference type="ARBA" id="ARBA00012528"/>
    </source>
</evidence>
<dbReference type="EMBL" id="JBHSGB010000010">
    <property type="protein sequence ID" value="MFC4655722.1"/>
    <property type="molecule type" value="Genomic_DNA"/>
</dbReference>
<dbReference type="RefSeq" id="WP_377334210.1">
    <property type="nucleotide sequence ID" value="NZ_JBHSGB010000010.1"/>
</dbReference>
<keyword evidence="9" id="KW-0808">Transferase</keyword>
<dbReference type="Gene3D" id="1.20.120.160">
    <property type="entry name" value="HPT domain"/>
    <property type="match status" value="1"/>
</dbReference>
<dbReference type="InterPro" id="IPR011006">
    <property type="entry name" value="CheY-like_superfamily"/>
</dbReference>
<dbReference type="GO" id="GO:0052621">
    <property type="term" value="F:diguanylate cyclase activity"/>
    <property type="evidence" value="ECO:0007669"/>
    <property type="project" value="UniProtKB-EC"/>
</dbReference>
<gene>
    <name evidence="9" type="ORF">ACFO3I_11955</name>
</gene>
<feature type="domain" description="GGDEF" evidence="7">
    <location>
        <begin position="417"/>
        <end position="549"/>
    </location>
</feature>
<feature type="modified residue" description="Phosphohistidine" evidence="4">
    <location>
        <position position="58"/>
    </location>
</feature>
<dbReference type="InterPro" id="IPR036641">
    <property type="entry name" value="HPT_dom_sf"/>
</dbReference>
<evidence type="ECO:0000259" key="6">
    <source>
        <dbReference type="PROSITE" id="PS50110"/>
    </source>
</evidence>
<dbReference type="Gene3D" id="3.40.50.2300">
    <property type="match status" value="2"/>
</dbReference>
<keyword evidence="5" id="KW-0597">Phosphoprotein</keyword>
<evidence type="ECO:0000259" key="8">
    <source>
        <dbReference type="PROSITE" id="PS50894"/>
    </source>
</evidence>
<dbReference type="Gene3D" id="3.30.70.270">
    <property type="match status" value="1"/>
</dbReference>
<dbReference type="Pfam" id="PF01627">
    <property type="entry name" value="Hpt"/>
    <property type="match status" value="1"/>
</dbReference>
<dbReference type="InterPro" id="IPR043128">
    <property type="entry name" value="Rev_trsase/Diguanyl_cyclase"/>
</dbReference>
<dbReference type="PROSITE" id="PS50110">
    <property type="entry name" value="RESPONSE_REGULATORY"/>
    <property type="match status" value="2"/>
</dbReference>
<evidence type="ECO:0000256" key="3">
    <source>
        <dbReference type="ARBA" id="ARBA00034247"/>
    </source>
</evidence>
<dbReference type="Proteomes" id="UP001595962">
    <property type="component" value="Unassembled WGS sequence"/>
</dbReference>
<dbReference type="PANTHER" id="PTHR45138:SF9">
    <property type="entry name" value="DIGUANYLATE CYCLASE DGCM-RELATED"/>
    <property type="match status" value="1"/>
</dbReference>
<dbReference type="CDD" id="cd00156">
    <property type="entry name" value="REC"/>
    <property type="match status" value="1"/>
</dbReference>
<dbReference type="PROSITE" id="PS50894">
    <property type="entry name" value="HPT"/>
    <property type="match status" value="1"/>
</dbReference>
<dbReference type="SUPFAM" id="SSF47226">
    <property type="entry name" value="Histidine-containing phosphotransfer domain, HPT domain"/>
    <property type="match status" value="1"/>
</dbReference>
<comment type="caution">
    <text evidence="9">The sequence shown here is derived from an EMBL/GenBank/DDBJ whole genome shotgun (WGS) entry which is preliminary data.</text>
</comment>
<dbReference type="PANTHER" id="PTHR45138">
    <property type="entry name" value="REGULATORY COMPONENTS OF SENSORY TRANSDUCTION SYSTEM"/>
    <property type="match status" value="1"/>
</dbReference>
<dbReference type="InterPro" id="IPR001789">
    <property type="entry name" value="Sig_transdc_resp-reg_receiver"/>
</dbReference>
<comment type="catalytic activity">
    <reaction evidence="3">
        <text>2 GTP = 3',3'-c-di-GMP + 2 diphosphate</text>
        <dbReference type="Rhea" id="RHEA:24898"/>
        <dbReference type="ChEBI" id="CHEBI:33019"/>
        <dbReference type="ChEBI" id="CHEBI:37565"/>
        <dbReference type="ChEBI" id="CHEBI:58805"/>
        <dbReference type="EC" id="2.7.7.65"/>
    </reaction>
</comment>
<proteinExistence type="predicted"/>
<evidence type="ECO:0000313" key="9">
    <source>
        <dbReference type="EMBL" id="MFC4655722.1"/>
    </source>
</evidence>
<dbReference type="InterPro" id="IPR050469">
    <property type="entry name" value="Diguanylate_Cyclase"/>
</dbReference>
<feature type="modified residue" description="4-aspartylphosphate" evidence="5">
    <location>
        <position position="310"/>
    </location>
</feature>
<dbReference type="SMART" id="SM00448">
    <property type="entry name" value="REC"/>
    <property type="match status" value="2"/>
</dbReference>
<keyword evidence="10" id="KW-1185">Reference proteome</keyword>
<feature type="domain" description="Response regulatory" evidence="6">
    <location>
        <begin position="261"/>
        <end position="377"/>
    </location>
</feature>
<dbReference type="InterPro" id="IPR008207">
    <property type="entry name" value="Sig_transdc_His_kin_Hpt_dom"/>
</dbReference>
<organism evidence="9 10">
    <name type="scientific">Rheinheimera marina</name>
    <dbReference type="NCBI Taxonomy" id="1774958"/>
    <lineage>
        <taxon>Bacteria</taxon>
        <taxon>Pseudomonadati</taxon>
        <taxon>Pseudomonadota</taxon>
        <taxon>Gammaproteobacteria</taxon>
        <taxon>Chromatiales</taxon>
        <taxon>Chromatiaceae</taxon>
        <taxon>Rheinheimera</taxon>
    </lineage>
</organism>
<feature type="domain" description="HPt" evidence="8">
    <location>
        <begin position="12"/>
        <end position="115"/>
    </location>
</feature>
<evidence type="ECO:0000256" key="5">
    <source>
        <dbReference type="PROSITE-ProRule" id="PRU00169"/>
    </source>
</evidence>
<dbReference type="NCBIfam" id="TIGR00254">
    <property type="entry name" value="GGDEF"/>
    <property type="match status" value="1"/>
</dbReference>
<evidence type="ECO:0000256" key="2">
    <source>
        <dbReference type="ARBA" id="ARBA00023012"/>
    </source>
</evidence>
<name>A0ABV9JN84_9GAMM</name>
<keyword evidence="9" id="KW-0548">Nucleotidyltransferase</keyword>
<dbReference type="SMART" id="SM00267">
    <property type="entry name" value="GGDEF"/>
    <property type="match status" value="1"/>
</dbReference>
<keyword evidence="2" id="KW-0902">Two-component regulatory system</keyword>
<dbReference type="InterPro" id="IPR029787">
    <property type="entry name" value="Nucleotide_cyclase"/>
</dbReference>
<sequence length="552" mass="61327">MSTEQSTLEQQLALLHQQYLTRLQSEIPELALQVSALATLSQKQNWRDEVKALKFKLHTLAGSAGTFGLPALGRLAKNLELELRSWMESPAAPDADQIRDFIVLFQQVQQTHQASHQVLSVTSSSQQKHTERHAAIYVLESNQETSGYIELTLTSFGYKVNAATTMAELKQLVDAQSPDALVLDISSDTEVGEGLDFVAKLQASLSTPIPVLILADEDSFEQHLAAVRIGAQGYFVKPLNTTALEARLQRLLAVRSREAFRVLIVDDDQLLAEHYALVLQGAGLRAEILSDPSKIYDSLTRFHPDVVLLDVNMPYCSGPELAQLIRLHDQWLSVPIIYLSSETDSDRQLAALVKGGDDFLTKPMSDTALIVAVFARAQRARQVVDMMTKDSLTGLLQHARVKERLTYELQRAERTGGVVSTIMIDIDLFKKVNDNYGHPVGDQVISSLANLMKQQLRKIDIVGRYGGEEYLVILSDCGKEHAFTVVEQLRKAFAAIPFSCGDSHFYCTFSAGISEWQHGMDTDQLIEQADQALYQAKRSGRNQTLIFDAKAL</sequence>
<protein>
    <recommendedName>
        <fullName evidence="1">diguanylate cyclase</fullName>
        <ecNumber evidence="1">2.7.7.65</ecNumber>
    </recommendedName>
</protein>
<dbReference type="CDD" id="cd01949">
    <property type="entry name" value="GGDEF"/>
    <property type="match status" value="1"/>
</dbReference>
<feature type="domain" description="Response regulatory" evidence="6">
    <location>
        <begin position="135"/>
        <end position="252"/>
    </location>
</feature>
<dbReference type="PROSITE" id="PS50887">
    <property type="entry name" value="GGDEF"/>
    <property type="match status" value="1"/>
</dbReference>
<dbReference type="InterPro" id="IPR000160">
    <property type="entry name" value="GGDEF_dom"/>
</dbReference>
<dbReference type="EC" id="2.7.7.65" evidence="1"/>
<reference evidence="10" key="1">
    <citation type="journal article" date="2019" name="Int. J. Syst. Evol. Microbiol.">
        <title>The Global Catalogue of Microorganisms (GCM) 10K type strain sequencing project: providing services to taxonomists for standard genome sequencing and annotation.</title>
        <authorList>
            <consortium name="The Broad Institute Genomics Platform"/>
            <consortium name="The Broad Institute Genome Sequencing Center for Infectious Disease"/>
            <person name="Wu L."/>
            <person name="Ma J."/>
        </authorList>
    </citation>
    <scope>NUCLEOTIDE SEQUENCE [LARGE SCALE GENOMIC DNA]</scope>
    <source>
        <strain evidence="10">DT28</strain>
    </source>
</reference>
<dbReference type="SUPFAM" id="SSF52172">
    <property type="entry name" value="CheY-like"/>
    <property type="match status" value="2"/>
</dbReference>
<dbReference type="Pfam" id="PF00072">
    <property type="entry name" value="Response_reg"/>
    <property type="match status" value="2"/>
</dbReference>
<dbReference type="SUPFAM" id="SSF55073">
    <property type="entry name" value="Nucleotide cyclase"/>
    <property type="match status" value="1"/>
</dbReference>
<dbReference type="Pfam" id="PF00990">
    <property type="entry name" value="GGDEF"/>
    <property type="match status" value="1"/>
</dbReference>
<evidence type="ECO:0000313" key="10">
    <source>
        <dbReference type="Proteomes" id="UP001595962"/>
    </source>
</evidence>
<evidence type="ECO:0000259" key="7">
    <source>
        <dbReference type="PROSITE" id="PS50887"/>
    </source>
</evidence>
<accession>A0ABV9JN84</accession>
<feature type="modified residue" description="4-aspartylphosphate" evidence="5">
    <location>
        <position position="184"/>
    </location>
</feature>